<keyword evidence="3 7" id="KW-0328">Glycosyltransferase</keyword>
<comment type="catalytic activity">
    <reaction evidence="6">
        <text>[(1-&gt;4)-alpha-D-glucosyl](n) + UDP-alpha-D-glucose = [(1-&gt;4)-alpha-D-glucosyl](n+1) + UDP + H(+)</text>
        <dbReference type="Rhea" id="RHEA:18549"/>
        <dbReference type="Rhea" id="RHEA-COMP:9584"/>
        <dbReference type="Rhea" id="RHEA-COMP:9587"/>
        <dbReference type="ChEBI" id="CHEBI:15378"/>
        <dbReference type="ChEBI" id="CHEBI:15444"/>
        <dbReference type="ChEBI" id="CHEBI:58223"/>
        <dbReference type="ChEBI" id="CHEBI:58885"/>
        <dbReference type="EC" id="2.4.1.11"/>
    </reaction>
    <physiologicalReaction direction="left-to-right" evidence="6">
        <dbReference type="Rhea" id="RHEA:18550"/>
    </physiologicalReaction>
</comment>
<dbReference type="STRING" id="135208.A0A4Y9ZHA5"/>
<dbReference type="EC" id="2.4.1.11" evidence="7"/>
<organism evidence="9 10">
    <name type="scientific">Hericium alpestre</name>
    <dbReference type="NCBI Taxonomy" id="135208"/>
    <lineage>
        <taxon>Eukaryota</taxon>
        <taxon>Fungi</taxon>
        <taxon>Dikarya</taxon>
        <taxon>Basidiomycota</taxon>
        <taxon>Agaricomycotina</taxon>
        <taxon>Agaricomycetes</taxon>
        <taxon>Russulales</taxon>
        <taxon>Hericiaceae</taxon>
        <taxon>Hericium</taxon>
    </lineage>
</organism>
<dbReference type="Gene3D" id="3.40.50.2000">
    <property type="entry name" value="Glycogen Phosphorylase B"/>
    <property type="match status" value="1"/>
</dbReference>
<sequence length="86" mass="9483">MADYKHHVHNPILFEVACEVANEIGGIYTVIKTKVPITVSEFGDRYTLIGPLSYKTASMEVEAEEPTDPHIVSALDAKDRRPVVTG</sequence>
<dbReference type="OrthoDB" id="6335297at2759"/>
<evidence type="ECO:0000256" key="1">
    <source>
        <dbReference type="ARBA" id="ARBA00004964"/>
    </source>
</evidence>
<dbReference type="EMBL" id="SFCI01002372">
    <property type="protein sequence ID" value="TFY74002.1"/>
    <property type="molecule type" value="Genomic_DNA"/>
</dbReference>
<dbReference type="GO" id="GO:0004373">
    <property type="term" value="F:alpha-1,4-glucan glucosyltransferase (UDP-glucose donor) activity"/>
    <property type="evidence" value="ECO:0007669"/>
    <property type="project" value="UniProtKB-EC"/>
</dbReference>
<dbReference type="InterPro" id="IPR008631">
    <property type="entry name" value="Glycogen_synth"/>
</dbReference>
<reference evidence="9 10" key="1">
    <citation type="submission" date="2019-02" db="EMBL/GenBank/DDBJ databases">
        <title>Genome sequencing of the rare red list fungi Hericium alpestre (H. flagellum).</title>
        <authorList>
            <person name="Buettner E."/>
            <person name="Kellner H."/>
        </authorList>
    </citation>
    <scope>NUCLEOTIDE SEQUENCE [LARGE SCALE GENOMIC DNA]</scope>
    <source>
        <strain evidence="9 10">DSM 108284</strain>
    </source>
</reference>
<evidence type="ECO:0000256" key="6">
    <source>
        <dbReference type="ARBA" id="ARBA00047345"/>
    </source>
</evidence>
<dbReference type="Proteomes" id="UP000298061">
    <property type="component" value="Unassembled WGS sequence"/>
</dbReference>
<feature type="compositionally biased region" description="Basic and acidic residues" evidence="8">
    <location>
        <begin position="76"/>
        <end position="86"/>
    </location>
</feature>
<proteinExistence type="inferred from homology"/>
<comment type="pathway">
    <text evidence="1 7">Glycan biosynthesis; glycogen biosynthesis.</text>
</comment>
<comment type="similarity">
    <text evidence="2 7">Belongs to the glycosyltransferase 3 family.</text>
</comment>
<dbReference type="PANTHER" id="PTHR10176">
    <property type="entry name" value="GLYCOGEN SYNTHASE"/>
    <property type="match status" value="1"/>
</dbReference>
<dbReference type="GO" id="GO:0005978">
    <property type="term" value="P:glycogen biosynthetic process"/>
    <property type="evidence" value="ECO:0007669"/>
    <property type="project" value="UniProtKB-UniPathway"/>
</dbReference>
<gene>
    <name evidence="9" type="ORF">EWM64_g10008</name>
</gene>
<dbReference type="UniPathway" id="UPA00164"/>
<evidence type="ECO:0000256" key="2">
    <source>
        <dbReference type="ARBA" id="ARBA00010686"/>
    </source>
</evidence>
<dbReference type="PANTHER" id="PTHR10176:SF3">
    <property type="entry name" value="GLYCOGEN [STARCH] SYNTHASE"/>
    <property type="match status" value="1"/>
</dbReference>
<name>A0A4Y9ZHA5_9AGAM</name>
<dbReference type="GO" id="GO:0005737">
    <property type="term" value="C:cytoplasm"/>
    <property type="evidence" value="ECO:0007669"/>
    <property type="project" value="TreeGrafter"/>
</dbReference>
<dbReference type="Pfam" id="PF05693">
    <property type="entry name" value="Glycogen_syn"/>
    <property type="match status" value="1"/>
</dbReference>
<protein>
    <recommendedName>
        <fullName evidence="7">Glycogen [starch] synthase</fullName>
        <ecNumber evidence="7">2.4.1.11</ecNumber>
    </recommendedName>
</protein>
<keyword evidence="10" id="KW-1185">Reference proteome</keyword>
<evidence type="ECO:0000313" key="10">
    <source>
        <dbReference type="Proteomes" id="UP000298061"/>
    </source>
</evidence>
<keyword evidence="4 7" id="KW-0808">Transferase</keyword>
<evidence type="ECO:0000313" key="9">
    <source>
        <dbReference type="EMBL" id="TFY74002.1"/>
    </source>
</evidence>
<comment type="function">
    <text evidence="7">Transfers the glycosyl residue from UDP-Glc to the non-reducing end of alpha-1,4-glucan.</text>
</comment>
<dbReference type="AlphaFoldDB" id="A0A4Y9ZHA5"/>
<keyword evidence="5 7" id="KW-0320">Glycogen biosynthesis</keyword>
<comment type="caution">
    <text evidence="9">The sequence shown here is derived from an EMBL/GenBank/DDBJ whole genome shotgun (WGS) entry which is preliminary data.</text>
</comment>
<evidence type="ECO:0000256" key="3">
    <source>
        <dbReference type="ARBA" id="ARBA00022676"/>
    </source>
</evidence>
<evidence type="ECO:0000256" key="7">
    <source>
        <dbReference type="RuleBase" id="RU363104"/>
    </source>
</evidence>
<evidence type="ECO:0000256" key="4">
    <source>
        <dbReference type="ARBA" id="ARBA00022679"/>
    </source>
</evidence>
<evidence type="ECO:0000256" key="5">
    <source>
        <dbReference type="ARBA" id="ARBA00023056"/>
    </source>
</evidence>
<evidence type="ECO:0000256" key="8">
    <source>
        <dbReference type="SAM" id="MobiDB-lite"/>
    </source>
</evidence>
<accession>A0A4Y9ZHA5</accession>
<feature type="region of interest" description="Disordered" evidence="8">
    <location>
        <begin position="65"/>
        <end position="86"/>
    </location>
</feature>